<evidence type="ECO:0000256" key="4">
    <source>
        <dbReference type="ARBA" id="ARBA00022989"/>
    </source>
</evidence>
<comment type="similarity">
    <text evidence="8">Belongs to the cytochrome P450 family.</text>
</comment>
<dbReference type="PROSITE" id="PS00086">
    <property type="entry name" value="CYTOCHROME_P450"/>
    <property type="match status" value="1"/>
</dbReference>
<dbReference type="AlphaFoldDB" id="A0ABD2YX37"/>
<dbReference type="Proteomes" id="UP001630127">
    <property type="component" value="Unassembled WGS sequence"/>
</dbReference>
<dbReference type="SUPFAM" id="SSF48264">
    <property type="entry name" value="Cytochrome P450"/>
    <property type="match status" value="1"/>
</dbReference>
<dbReference type="GO" id="GO:0004497">
    <property type="term" value="F:monooxygenase activity"/>
    <property type="evidence" value="ECO:0007669"/>
    <property type="project" value="UniProtKB-KW"/>
</dbReference>
<keyword evidence="3 7" id="KW-0479">Metal-binding</keyword>
<dbReference type="GO" id="GO:0016020">
    <property type="term" value="C:membrane"/>
    <property type="evidence" value="ECO:0007669"/>
    <property type="project" value="UniProtKB-SubCell"/>
</dbReference>
<keyword evidence="4" id="KW-1133">Transmembrane helix</keyword>
<comment type="cofactor">
    <cofactor evidence="7">
        <name>heme</name>
        <dbReference type="ChEBI" id="CHEBI:30413"/>
    </cofactor>
</comment>
<keyword evidence="8" id="KW-0503">Monooxygenase</keyword>
<evidence type="ECO:0008006" key="11">
    <source>
        <dbReference type="Google" id="ProtNLM"/>
    </source>
</evidence>
<dbReference type="PANTHER" id="PTHR24286:SF53">
    <property type="entry name" value="BETA-AMYRIN 28-OXIDASE-LIKE"/>
    <property type="match status" value="1"/>
</dbReference>
<dbReference type="PRINTS" id="PR00463">
    <property type="entry name" value="EP450I"/>
</dbReference>
<dbReference type="InterPro" id="IPR001128">
    <property type="entry name" value="Cyt_P450"/>
</dbReference>
<dbReference type="InterPro" id="IPR002401">
    <property type="entry name" value="Cyt_P450_E_grp-I"/>
</dbReference>
<evidence type="ECO:0000256" key="3">
    <source>
        <dbReference type="ARBA" id="ARBA00022723"/>
    </source>
</evidence>
<dbReference type="Pfam" id="PF00067">
    <property type="entry name" value="p450"/>
    <property type="match status" value="1"/>
</dbReference>
<evidence type="ECO:0000256" key="8">
    <source>
        <dbReference type="RuleBase" id="RU000461"/>
    </source>
</evidence>
<evidence type="ECO:0000256" key="5">
    <source>
        <dbReference type="ARBA" id="ARBA00023002"/>
    </source>
</evidence>
<gene>
    <name evidence="9" type="ORF">ACH5RR_029808</name>
</gene>
<dbReference type="GO" id="GO:0046872">
    <property type="term" value="F:metal ion binding"/>
    <property type="evidence" value="ECO:0007669"/>
    <property type="project" value="UniProtKB-KW"/>
</dbReference>
<evidence type="ECO:0000256" key="1">
    <source>
        <dbReference type="ARBA" id="ARBA00004167"/>
    </source>
</evidence>
<keyword evidence="2" id="KW-0812">Transmembrane</keyword>
<accession>A0ABD2YX37</accession>
<keyword evidence="7 8" id="KW-0349">Heme</keyword>
<evidence type="ECO:0000256" key="7">
    <source>
        <dbReference type="PIRSR" id="PIRSR602401-1"/>
    </source>
</evidence>
<keyword evidence="6 7" id="KW-0408">Iron</keyword>
<feature type="binding site" description="axial binding residue" evidence="7">
    <location>
        <position position="313"/>
    </location>
    <ligand>
        <name>heme</name>
        <dbReference type="ChEBI" id="CHEBI:30413"/>
    </ligand>
    <ligandPart>
        <name>Fe</name>
        <dbReference type="ChEBI" id="CHEBI:18248"/>
    </ligandPart>
</feature>
<name>A0ABD2YX37_9GENT</name>
<sequence length="366" mass="42019">MGKIFPKSDDKPSNEHSFTIHKLLHLILKADGLREYVGIMDAVMKEHLQTYKNCKQVNVRDMAKRYLLTLSSNIFLGINDPGKIETLRERLEVIETGIFSIPVNFPGTCLNRSIKASRLMIKELNAIARQRRIDLSGHRSSSRKDFMSVLLLAKDDNGQFFCDEDISSHLVGLLLASYSTMQSTIINIMKHLAELPAIYNFVLREQEEVVDGKKPNDMLTWEDLRMMKYSWNVACEALRISTPGIGSFREAITDFTYEGYTIRRGSKIYWNFDATHKNPKYFHDPDKFDPSRFQGDGPTPYTFVPFGGGPRMCPGNEYARVAILTFLHNMVTHFRWEKLIPDEKTIHYPVPRPAQGLPILLHPHNP</sequence>
<evidence type="ECO:0000313" key="10">
    <source>
        <dbReference type="Proteomes" id="UP001630127"/>
    </source>
</evidence>
<organism evidence="9 10">
    <name type="scientific">Cinchona calisaya</name>
    <dbReference type="NCBI Taxonomy" id="153742"/>
    <lineage>
        <taxon>Eukaryota</taxon>
        <taxon>Viridiplantae</taxon>
        <taxon>Streptophyta</taxon>
        <taxon>Embryophyta</taxon>
        <taxon>Tracheophyta</taxon>
        <taxon>Spermatophyta</taxon>
        <taxon>Magnoliopsida</taxon>
        <taxon>eudicotyledons</taxon>
        <taxon>Gunneridae</taxon>
        <taxon>Pentapetalae</taxon>
        <taxon>asterids</taxon>
        <taxon>lamiids</taxon>
        <taxon>Gentianales</taxon>
        <taxon>Rubiaceae</taxon>
        <taxon>Cinchonoideae</taxon>
        <taxon>Cinchoneae</taxon>
        <taxon>Cinchona</taxon>
    </lineage>
</organism>
<comment type="caution">
    <text evidence="9">The sequence shown here is derived from an EMBL/GenBank/DDBJ whole genome shotgun (WGS) entry which is preliminary data.</text>
</comment>
<keyword evidence="4" id="KW-0472">Membrane</keyword>
<dbReference type="Gene3D" id="1.10.630.10">
    <property type="entry name" value="Cytochrome P450"/>
    <property type="match status" value="1"/>
</dbReference>
<dbReference type="InterPro" id="IPR036396">
    <property type="entry name" value="Cyt_P450_sf"/>
</dbReference>
<keyword evidence="10" id="KW-1185">Reference proteome</keyword>
<dbReference type="PANTHER" id="PTHR24286">
    <property type="entry name" value="CYTOCHROME P450 26"/>
    <property type="match status" value="1"/>
</dbReference>
<comment type="subcellular location">
    <subcellularLocation>
        <location evidence="1">Membrane</location>
        <topology evidence="1">Single-pass membrane protein</topology>
    </subcellularLocation>
</comment>
<protein>
    <recommendedName>
        <fullName evidence="11">Cytochrome P450</fullName>
    </recommendedName>
</protein>
<evidence type="ECO:0000313" key="9">
    <source>
        <dbReference type="EMBL" id="KAL3510407.1"/>
    </source>
</evidence>
<keyword evidence="5 8" id="KW-0560">Oxidoreductase</keyword>
<evidence type="ECO:0000256" key="6">
    <source>
        <dbReference type="ARBA" id="ARBA00023004"/>
    </source>
</evidence>
<reference evidence="9 10" key="1">
    <citation type="submission" date="2024-11" db="EMBL/GenBank/DDBJ databases">
        <title>A near-complete genome assembly of Cinchona calisaya.</title>
        <authorList>
            <person name="Lian D.C."/>
            <person name="Zhao X.W."/>
            <person name="Wei L."/>
        </authorList>
    </citation>
    <scope>NUCLEOTIDE SEQUENCE [LARGE SCALE GENOMIC DNA]</scope>
    <source>
        <tissue evidence="9">Nenye</tissue>
    </source>
</reference>
<dbReference type="EMBL" id="JBJUIK010000012">
    <property type="protein sequence ID" value="KAL3510407.1"/>
    <property type="molecule type" value="Genomic_DNA"/>
</dbReference>
<evidence type="ECO:0000256" key="2">
    <source>
        <dbReference type="ARBA" id="ARBA00022692"/>
    </source>
</evidence>
<proteinExistence type="inferred from homology"/>
<dbReference type="InterPro" id="IPR017972">
    <property type="entry name" value="Cyt_P450_CS"/>
</dbReference>